<dbReference type="InterPro" id="IPR000086">
    <property type="entry name" value="NUDIX_hydrolase_dom"/>
</dbReference>
<gene>
    <name evidence="4" type="ORF">P6P90_09715</name>
</gene>
<dbReference type="SUPFAM" id="SSF55811">
    <property type="entry name" value="Nudix"/>
    <property type="match status" value="1"/>
</dbReference>
<dbReference type="PANTHER" id="PTHR43046:SF14">
    <property type="entry name" value="MUTT_NUDIX FAMILY PROTEIN"/>
    <property type="match status" value="1"/>
</dbReference>
<dbReference type="CDD" id="cd18880">
    <property type="entry name" value="NUDIX_ADPRase"/>
    <property type="match status" value="1"/>
</dbReference>
<dbReference type="Proteomes" id="UP001218246">
    <property type="component" value="Unassembled WGS sequence"/>
</dbReference>
<evidence type="ECO:0000256" key="2">
    <source>
        <dbReference type="ARBA" id="ARBA00022801"/>
    </source>
</evidence>
<organism evidence="4 5">
    <name type="scientific">Ectobacillus antri</name>
    <dbReference type="NCBI Taxonomy" id="2486280"/>
    <lineage>
        <taxon>Bacteria</taxon>
        <taxon>Bacillati</taxon>
        <taxon>Bacillota</taxon>
        <taxon>Bacilli</taxon>
        <taxon>Bacillales</taxon>
        <taxon>Bacillaceae</taxon>
        <taxon>Ectobacillus</taxon>
    </lineage>
</organism>
<evidence type="ECO:0000313" key="4">
    <source>
        <dbReference type="EMBL" id="MDG5754246.1"/>
    </source>
</evidence>
<keyword evidence="2" id="KW-0378">Hydrolase</keyword>
<dbReference type="PANTHER" id="PTHR43046">
    <property type="entry name" value="GDP-MANNOSE MANNOSYL HYDROLASE"/>
    <property type="match status" value="1"/>
</dbReference>
<proteinExistence type="predicted"/>
<dbReference type="Pfam" id="PF00293">
    <property type="entry name" value="NUDIX"/>
    <property type="match status" value="1"/>
</dbReference>
<evidence type="ECO:0000313" key="5">
    <source>
        <dbReference type="Proteomes" id="UP001218246"/>
    </source>
</evidence>
<reference evidence="4 5" key="1">
    <citation type="submission" date="2023-04" db="EMBL/GenBank/DDBJ databases">
        <title>Ectobacillus antri isolated from activated sludge.</title>
        <authorList>
            <person name="Yan P."/>
            <person name="Liu X."/>
        </authorList>
    </citation>
    <scope>NUCLEOTIDE SEQUENCE [LARGE SCALE GENOMIC DNA]</scope>
    <source>
        <strain evidence="4 5">C18H</strain>
    </source>
</reference>
<feature type="domain" description="Nudix hydrolase" evidence="3">
    <location>
        <begin position="1"/>
        <end position="140"/>
    </location>
</feature>
<protein>
    <submittedName>
        <fullName evidence="4">NUDIX domain-containing protein</fullName>
    </submittedName>
</protein>
<keyword evidence="5" id="KW-1185">Reference proteome</keyword>
<dbReference type="InterPro" id="IPR015797">
    <property type="entry name" value="NUDIX_hydrolase-like_dom_sf"/>
</dbReference>
<evidence type="ECO:0000256" key="1">
    <source>
        <dbReference type="ARBA" id="ARBA00001946"/>
    </source>
</evidence>
<name>A0ABT6H4F6_9BACI</name>
<evidence type="ECO:0000259" key="3">
    <source>
        <dbReference type="PROSITE" id="PS51462"/>
    </source>
</evidence>
<dbReference type="Gene3D" id="3.90.79.10">
    <property type="entry name" value="Nucleoside Triphosphate Pyrophosphohydrolase"/>
    <property type="match status" value="1"/>
</dbReference>
<accession>A0ABT6H4F6</accession>
<dbReference type="EMBL" id="JARULN010000007">
    <property type="protein sequence ID" value="MDG5754246.1"/>
    <property type="molecule type" value="Genomic_DNA"/>
</dbReference>
<sequence length="154" mass="17880">MKIRNSAKAIIIKDNHLLVIQKRDTDGDFYLLIGGGQEFGETLHEAVQRECIEEAGIEVKPGDLLFVREYIGKFHEHAAFDSHLHQMEFMFWCEALTEPNKQRASQLDEGQIDVVWLPLADIEKYRFYPQELRASLRQRFLNEDAGRVYLGSIN</sequence>
<dbReference type="RefSeq" id="WP_124563028.1">
    <property type="nucleotide sequence ID" value="NZ_JARRRY010000004.1"/>
</dbReference>
<comment type="cofactor">
    <cofactor evidence="1">
        <name>Mg(2+)</name>
        <dbReference type="ChEBI" id="CHEBI:18420"/>
    </cofactor>
</comment>
<dbReference type="PROSITE" id="PS51462">
    <property type="entry name" value="NUDIX"/>
    <property type="match status" value="1"/>
</dbReference>
<comment type="caution">
    <text evidence="4">The sequence shown here is derived from an EMBL/GenBank/DDBJ whole genome shotgun (WGS) entry which is preliminary data.</text>
</comment>